<dbReference type="AlphaFoldDB" id="A0AA35RUI1"/>
<dbReference type="SUPFAM" id="SSF52047">
    <property type="entry name" value="RNI-like"/>
    <property type="match status" value="1"/>
</dbReference>
<dbReference type="InterPro" id="IPR001611">
    <property type="entry name" value="Leu-rich_rpt"/>
</dbReference>
<dbReference type="PANTHER" id="PTHR13382">
    <property type="entry name" value="MITOCHONDRIAL ATP SYNTHASE COUPLING FACTOR B"/>
    <property type="match status" value="1"/>
</dbReference>
<dbReference type="SUPFAM" id="SSF81383">
    <property type="entry name" value="F-box domain"/>
    <property type="match status" value="1"/>
</dbReference>
<comment type="caution">
    <text evidence="4">The sequence shown here is derived from an EMBL/GenBank/DDBJ whole genome shotgun (WGS) entry which is preliminary data.</text>
</comment>
<dbReference type="InterPro" id="IPR001810">
    <property type="entry name" value="F-box_dom"/>
</dbReference>
<feature type="domain" description="F-box" evidence="3">
    <location>
        <begin position="60"/>
        <end position="106"/>
    </location>
</feature>
<dbReference type="InterPro" id="IPR032675">
    <property type="entry name" value="LRR_dom_sf"/>
</dbReference>
<name>A0AA35RUI1_GEOBA</name>
<feature type="region of interest" description="Disordered" evidence="2">
    <location>
        <begin position="281"/>
        <end position="340"/>
    </location>
</feature>
<dbReference type="Gene3D" id="3.80.10.10">
    <property type="entry name" value="Ribonuclease Inhibitor"/>
    <property type="match status" value="2"/>
</dbReference>
<proteinExistence type="predicted"/>
<feature type="compositionally biased region" description="Polar residues" evidence="2">
    <location>
        <begin position="281"/>
        <end position="292"/>
    </location>
</feature>
<evidence type="ECO:0000313" key="5">
    <source>
        <dbReference type="Proteomes" id="UP001174909"/>
    </source>
</evidence>
<dbReference type="Pfam" id="PF12937">
    <property type="entry name" value="F-box-like"/>
    <property type="match status" value="1"/>
</dbReference>
<dbReference type="InterPro" id="IPR050648">
    <property type="entry name" value="F-box_LRR-repeat"/>
</dbReference>
<evidence type="ECO:0000256" key="2">
    <source>
        <dbReference type="SAM" id="MobiDB-lite"/>
    </source>
</evidence>
<dbReference type="InterPro" id="IPR006553">
    <property type="entry name" value="Leu-rich_rpt_Cys-con_subtyp"/>
</dbReference>
<dbReference type="Pfam" id="PF13516">
    <property type="entry name" value="LRR_6"/>
    <property type="match status" value="2"/>
</dbReference>
<evidence type="ECO:0000259" key="3">
    <source>
        <dbReference type="PROSITE" id="PS50181"/>
    </source>
</evidence>
<dbReference type="GO" id="GO:0005737">
    <property type="term" value="C:cytoplasm"/>
    <property type="evidence" value="ECO:0007669"/>
    <property type="project" value="TreeGrafter"/>
</dbReference>
<dbReference type="PANTHER" id="PTHR13382:SF21">
    <property type="entry name" value="OS12G0601000 PROTEIN"/>
    <property type="match status" value="1"/>
</dbReference>
<keyword evidence="1" id="KW-0833">Ubl conjugation pathway</keyword>
<dbReference type="Gene3D" id="1.20.1280.50">
    <property type="match status" value="1"/>
</dbReference>
<accession>A0AA35RUI1</accession>
<protein>
    <submittedName>
        <fullName evidence="4">F-box/LRR-repeat protein 5</fullName>
    </submittedName>
</protein>
<keyword evidence="5" id="KW-1185">Reference proteome</keyword>
<dbReference type="InterPro" id="IPR036047">
    <property type="entry name" value="F-box-like_dom_sf"/>
</dbReference>
<gene>
    <name evidence="4" type="ORF">GBAR_LOCUS10164</name>
</gene>
<dbReference type="PROSITE" id="PS50181">
    <property type="entry name" value="FBOX"/>
    <property type="match status" value="1"/>
</dbReference>
<dbReference type="EMBL" id="CASHTH010001541">
    <property type="protein sequence ID" value="CAI8016581.1"/>
    <property type="molecule type" value="Genomic_DNA"/>
</dbReference>
<organism evidence="4 5">
    <name type="scientific">Geodia barretti</name>
    <name type="common">Barrett's horny sponge</name>
    <dbReference type="NCBI Taxonomy" id="519541"/>
    <lineage>
        <taxon>Eukaryota</taxon>
        <taxon>Metazoa</taxon>
        <taxon>Porifera</taxon>
        <taxon>Demospongiae</taxon>
        <taxon>Heteroscleromorpha</taxon>
        <taxon>Tetractinellida</taxon>
        <taxon>Astrophorina</taxon>
        <taxon>Geodiidae</taxon>
        <taxon>Geodia</taxon>
    </lineage>
</organism>
<sequence>MCHNPNAPSVPRIGNEKADCVFISLSSCSLSILEDLPVSSSSSSTILSTKLTAQNGAAQRPSLLQLPPEVLLVVLRHLGPRDLLRLSITHPSLQPLTFDPSLWTHLHPVRWACGHWEFFSPPAFTLMAMGDGGGGGEEEVMAIHDAVIENDAVKELMSVEGNVNANLRGKKFLVGDEGGLYMEREAQVLTGLMEHVLPRVGSHTLSLDLAHGKAVSNAIVFRMLRHCPNLSYLDLSYTGISDFAFQGLLSSSGNHWRLSHVDLTGCSLITDTSLQRLAQAVSPPSTHNTTSFRKCCGGGGGSRRKERRGGGEVGGGGGGREKAENAVCDGGGGGGGRREKKQTMLQSLVLSGCHQITDVGLRTLAVGGGLPHLRYLNLSGLPNISQRGLSDLTTSCPSLHPELLFYCDNLGEGPYADCASGCQNVGLSRLACCRANF</sequence>
<dbReference type="Proteomes" id="UP001174909">
    <property type="component" value="Unassembled WGS sequence"/>
</dbReference>
<dbReference type="SMART" id="SM00367">
    <property type="entry name" value="LRR_CC"/>
    <property type="match status" value="4"/>
</dbReference>
<evidence type="ECO:0000256" key="1">
    <source>
        <dbReference type="ARBA" id="ARBA00022786"/>
    </source>
</evidence>
<evidence type="ECO:0000313" key="4">
    <source>
        <dbReference type="EMBL" id="CAI8016581.1"/>
    </source>
</evidence>
<reference evidence="4" key="1">
    <citation type="submission" date="2023-03" db="EMBL/GenBank/DDBJ databases">
        <authorList>
            <person name="Steffen K."/>
            <person name="Cardenas P."/>
        </authorList>
    </citation>
    <scope>NUCLEOTIDE SEQUENCE</scope>
</reference>